<dbReference type="InterPro" id="IPR009057">
    <property type="entry name" value="Homeodomain-like_sf"/>
</dbReference>
<dbReference type="KEGG" id="ima:PO878_15560"/>
<accession>A0AAF0BV00</accession>
<dbReference type="InterPro" id="IPR001647">
    <property type="entry name" value="HTH_TetR"/>
</dbReference>
<dbReference type="Gene3D" id="1.10.357.10">
    <property type="entry name" value="Tetracycline Repressor, domain 2"/>
    <property type="match status" value="1"/>
</dbReference>
<protein>
    <submittedName>
        <fullName evidence="5">TetR/AcrR family transcriptional regulator</fullName>
    </submittedName>
</protein>
<evidence type="ECO:0000313" key="5">
    <source>
        <dbReference type="EMBL" id="WCO65919.1"/>
    </source>
</evidence>
<keyword evidence="6" id="KW-1185">Reference proteome</keyword>
<dbReference type="AlphaFoldDB" id="A0AAF0BV00"/>
<name>A0AAF0BV00_9ACTN</name>
<sequence length="215" mass="23016">MDGGTTGGGVTAATASVAEDAPVDGRTARARRTREAIVEACVALINQGDVRPTAPRIAQEAGVSVRSVFQHFDDLEALFTMVAERAVEQVADLLRPIAPELSFDERLDALVAQRAQLLEAITPVRRAGAVHGPMSPAIRSKVQAGHEFFRAEVEQVFAPELAAAPAERRERLLDMVDLAATWASWDVLRTLDGRSIDEAAAVVAEMIRAVLGVGR</sequence>
<dbReference type="EMBL" id="CP116942">
    <property type="protein sequence ID" value="WCO65919.1"/>
    <property type="molecule type" value="Genomic_DNA"/>
</dbReference>
<evidence type="ECO:0000259" key="4">
    <source>
        <dbReference type="PROSITE" id="PS50977"/>
    </source>
</evidence>
<gene>
    <name evidence="5" type="ORF">PO878_15560</name>
</gene>
<keyword evidence="1 2" id="KW-0238">DNA-binding</keyword>
<dbReference type="GO" id="GO:0003677">
    <property type="term" value="F:DNA binding"/>
    <property type="evidence" value="ECO:0007669"/>
    <property type="project" value="UniProtKB-UniRule"/>
</dbReference>
<organism evidence="5 6">
    <name type="scientific">Iamia majanohamensis</name>
    <dbReference type="NCBI Taxonomy" id="467976"/>
    <lineage>
        <taxon>Bacteria</taxon>
        <taxon>Bacillati</taxon>
        <taxon>Actinomycetota</taxon>
        <taxon>Acidimicrobiia</taxon>
        <taxon>Acidimicrobiales</taxon>
        <taxon>Iamiaceae</taxon>
        <taxon>Iamia</taxon>
    </lineage>
</organism>
<proteinExistence type="predicted"/>
<evidence type="ECO:0000313" key="6">
    <source>
        <dbReference type="Proteomes" id="UP001216390"/>
    </source>
</evidence>
<evidence type="ECO:0000256" key="1">
    <source>
        <dbReference type="ARBA" id="ARBA00023125"/>
    </source>
</evidence>
<feature type="DNA-binding region" description="H-T-H motif" evidence="2">
    <location>
        <begin position="53"/>
        <end position="72"/>
    </location>
</feature>
<reference evidence="5" key="1">
    <citation type="submission" date="2023-01" db="EMBL/GenBank/DDBJ databases">
        <title>The diversity of Class Acidimicrobiia in South China Sea sediment environments and the proposal of Iamia marina sp. nov., a novel species of the genus Iamia.</title>
        <authorList>
            <person name="He Y."/>
            <person name="Tian X."/>
        </authorList>
    </citation>
    <scope>NUCLEOTIDE SEQUENCE</scope>
    <source>
        <strain evidence="5">DSM 19957</strain>
    </source>
</reference>
<evidence type="ECO:0000256" key="2">
    <source>
        <dbReference type="PROSITE-ProRule" id="PRU00335"/>
    </source>
</evidence>
<dbReference type="RefSeq" id="WP_272735445.1">
    <property type="nucleotide sequence ID" value="NZ_CP116942.1"/>
</dbReference>
<dbReference type="PROSITE" id="PS50977">
    <property type="entry name" value="HTH_TETR_2"/>
    <property type="match status" value="1"/>
</dbReference>
<dbReference type="Pfam" id="PF00440">
    <property type="entry name" value="TetR_N"/>
    <property type="match status" value="1"/>
</dbReference>
<feature type="compositionally biased region" description="Gly residues" evidence="3">
    <location>
        <begin position="1"/>
        <end position="10"/>
    </location>
</feature>
<evidence type="ECO:0000256" key="3">
    <source>
        <dbReference type="SAM" id="MobiDB-lite"/>
    </source>
</evidence>
<dbReference type="SUPFAM" id="SSF46689">
    <property type="entry name" value="Homeodomain-like"/>
    <property type="match status" value="1"/>
</dbReference>
<feature type="domain" description="HTH tetR-type" evidence="4">
    <location>
        <begin position="31"/>
        <end position="90"/>
    </location>
</feature>
<feature type="region of interest" description="Disordered" evidence="3">
    <location>
        <begin position="1"/>
        <end position="29"/>
    </location>
</feature>
<dbReference type="Proteomes" id="UP001216390">
    <property type="component" value="Chromosome"/>
</dbReference>